<accession>A0A974ZSL8</accession>
<organism evidence="2 3">
    <name type="scientific">Rhodococcus pseudokoreensis</name>
    <dbReference type="NCBI Taxonomy" id="2811421"/>
    <lineage>
        <taxon>Bacteria</taxon>
        <taxon>Bacillati</taxon>
        <taxon>Actinomycetota</taxon>
        <taxon>Actinomycetes</taxon>
        <taxon>Mycobacteriales</taxon>
        <taxon>Nocardiaceae</taxon>
        <taxon>Rhodococcus</taxon>
    </lineage>
</organism>
<keyword evidence="1" id="KW-1133">Transmembrane helix</keyword>
<dbReference type="EMBL" id="CP070619">
    <property type="protein sequence ID" value="QSE88915.1"/>
    <property type="molecule type" value="Genomic_DNA"/>
</dbReference>
<dbReference type="RefSeq" id="WP_206005451.1">
    <property type="nucleotide sequence ID" value="NZ_CP070619.1"/>
</dbReference>
<name>A0A974ZSL8_9NOCA</name>
<keyword evidence="3" id="KW-1185">Reference proteome</keyword>
<feature type="transmembrane region" description="Helical" evidence="1">
    <location>
        <begin position="53"/>
        <end position="76"/>
    </location>
</feature>
<gene>
    <name evidence="2" type="ORF">JWS13_10005</name>
</gene>
<reference evidence="2 3" key="1">
    <citation type="journal article" date="2021" name="Microbiol. Resour. Announc.">
        <title>Complete Genome Sequences of Two Rhodococcus sp. Strains with Large and Linear Chromosomes, Isolated from Apple Rhizosphere.</title>
        <authorList>
            <person name="Benning S."/>
            <person name="Brugnone N."/>
            <person name="Siani R."/>
            <person name="Kublik S."/>
            <person name="Schloter M."/>
            <person name="Rad V."/>
        </authorList>
    </citation>
    <scope>NUCLEOTIDE SEQUENCE [LARGE SCALE GENOMIC DNA]</scope>
    <source>
        <strain evidence="2 3">R79</strain>
    </source>
</reference>
<keyword evidence="1" id="KW-0812">Transmembrane</keyword>
<sequence length="242" mass="26614">MSAWPLLSQPAPEPPIPSPVTPTVVVEPQLNLPPEILERLPVAPATGWLTQPVATLIAAGMTVVAALVAFAGVLFIQYMTRRNLTAQLDKQEELHKDAQKAQAIQHEKSIKSQLDLLRMQVFAADQKQQREDRLNALSDSQAALAAANSAAIDLILERMAEPRGSHRETRDKLKIALDTCEIRILKLELLQLEQSSKALGATRRLLVDVYANQAPDLDLLKEVTESYKAAVEAFKFDATVTP</sequence>
<keyword evidence="1" id="KW-0472">Membrane</keyword>
<proteinExistence type="predicted"/>
<protein>
    <submittedName>
        <fullName evidence="2">Uncharacterized protein</fullName>
    </submittedName>
</protein>
<reference evidence="2 3" key="2">
    <citation type="journal article" date="2022" name="Arch. Microbiol.">
        <title>Rhodococcus pseudokoreensis sp. nov. isolated from the rhizosphere of young M26 apple rootstocks.</title>
        <authorList>
            <person name="Kampfer P."/>
            <person name="Glaeser S.P."/>
            <person name="Blom J."/>
            <person name="Wolf J."/>
            <person name="Benning S."/>
            <person name="Schloter M."/>
            <person name="Neumann-Schaal M."/>
        </authorList>
    </citation>
    <scope>NUCLEOTIDE SEQUENCE [LARGE SCALE GENOMIC DNA]</scope>
    <source>
        <strain evidence="2 3">R79</strain>
    </source>
</reference>
<dbReference type="Proteomes" id="UP000662986">
    <property type="component" value="Chromosome"/>
</dbReference>
<evidence type="ECO:0000313" key="2">
    <source>
        <dbReference type="EMBL" id="QSE88915.1"/>
    </source>
</evidence>
<evidence type="ECO:0000313" key="3">
    <source>
        <dbReference type="Proteomes" id="UP000662986"/>
    </source>
</evidence>
<evidence type="ECO:0000256" key="1">
    <source>
        <dbReference type="SAM" id="Phobius"/>
    </source>
</evidence>